<sequence length="141" mass="16038">MNASHRPTPSKAHRERIQHALDQAASELRQERDIALASLETARVLHRIQAQRQRVGKRLSARAQQRNVQPALSAMGVAESLFLNARDRVYRHPIAIGLALGAVLALGPRRLRRFTVWAAPLAWRGWRMAERAKQFAQRSRL</sequence>
<keyword evidence="2" id="KW-1185">Reference proteome</keyword>
<name>A0A3M6Q151_9BURK</name>
<dbReference type="RefSeq" id="WP_122254450.1">
    <property type="nucleotide sequence ID" value="NZ_RDQL01000016.1"/>
</dbReference>
<protein>
    <recommendedName>
        <fullName evidence="3">YqjK-like protein</fullName>
    </recommendedName>
</protein>
<evidence type="ECO:0008006" key="3">
    <source>
        <dbReference type="Google" id="ProtNLM"/>
    </source>
</evidence>
<accession>A0A3M6Q151</accession>
<evidence type="ECO:0000313" key="1">
    <source>
        <dbReference type="EMBL" id="RMW96999.1"/>
    </source>
</evidence>
<organism evidence="1 2">
    <name type="scientific">Allofranklinella schreckenbergeri</name>
    <dbReference type="NCBI Taxonomy" id="1076744"/>
    <lineage>
        <taxon>Bacteria</taxon>
        <taxon>Pseudomonadati</taxon>
        <taxon>Pseudomonadota</taxon>
        <taxon>Betaproteobacteria</taxon>
        <taxon>Burkholderiales</taxon>
        <taxon>Comamonadaceae</taxon>
        <taxon>Allofranklinella</taxon>
    </lineage>
</organism>
<comment type="caution">
    <text evidence="1">The sequence shown here is derived from an EMBL/GenBank/DDBJ whole genome shotgun (WGS) entry which is preliminary data.</text>
</comment>
<dbReference type="EMBL" id="RDQL01000016">
    <property type="protein sequence ID" value="RMW96999.1"/>
    <property type="molecule type" value="Genomic_DNA"/>
</dbReference>
<evidence type="ECO:0000313" key="2">
    <source>
        <dbReference type="Proteomes" id="UP000267035"/>
    </source>
</evidence>
<proteinExistence type="predicted"/>
<dbReference type="AlphaFoldDB" id="A0A3M6Q151"/>
<reference evidence="1 2" key="1">
    <citation type="submission" date="2018-10" db="EMBL/GenBank/DDBJ databases">
        <title>Comamonadaceae CDC group NO-1 genome sequencing and assembly.</title>
        <authorList>
            <person name="Bernier A.-M."/>
            <person name="Bernard K."/>
        </authorList>
    </citation>
    <scope>NUCLEOTIDE SEQUENCE [LARGE SCALE GENOMIC DNA]</scope>
    <source>
        <strain evidence="1 2">NML161473</strain>
    </source>
</reference>
<dbReference type="Proteomes" id="UP000267035">
    <property type="component" value="Unassembled WGS sequence"/>
</dbReference>
<gene>
    <name evidence="1" type="ORF">EBQ25_10280</name>
</gene>